<name>A0A9P8QEH4_WICPI</name>
<dbReference type="OrthoDB" id="16717at2759"/>
<reference evidence="7" key="2">
    <citation type="submission" date="2021-01" db="EMBL/GenBank/DDBJ databases">
        <authorList>
            <person name="Schikora-Tamarit M.A."/>
        </authorList>
    </citation>
    <scope>NUCLEOTIDE SEQUENCE</scope>
    <source>
        <strain evidence="7">CBS2887</strain>
    </source>
</reference>
<evidence type="ECO:0000313" key="7">
    <source>
        <dbReference type="EMBL" id="KAH3688942.1"/>
    </source>
</evidence>
<feature type="repeat" description="WD" evidence="5">
    <location>
        <begin position="223"/>
        <end position="264"/>
    </location>
</feature>
<dbReference type="InterPro" id="IPR001680">
    <property type="entry name" value="WD40_rpt"/>
</dbReference>
<organism evidence="7 8">
    <name type="scientific">Wickerhamomyces pijperi</name>
    <name type="common">Yeast</name>
    <name type="synonym">Pichia pijperi</name>
    <dbReference type="NCBI Taxonomy" id="599730"/>
    <lineage>
        <taxon>Eukaryota</taxon>
        <taxon>Fungi</taxon>
        <taxon>Dikarya</taxon>
        <taxon>Ascomycota</taxon>
        <taxon>Saccharomycotina</taxon>
        <taxon>Saccharomycetes</taxon>
        <taxon>Phaffomycetales</taxon>
        <taxon>Wickerhamomycetaceae</taxon>
        <taxon>Wickerhamomyces</taxon>
    </lineage>
</organism>
<sequence length="473" mass="53042">MNESSAFKGGNQGGAFYAQSLETQLASQQRKTTQHRRIIDHGSTTHRLDLHTRFGHRHNLAGVVRPEASYTIDMLPSVGNVSQPHLDTQTKFVHLSSNKAKHTIHSIKWTPDGRRLLVASHSGEFTLWNGMAFNFESITQAHDSAILALEYSNNDEWLLSGDQDGVLKFWEKNFNNVNVIQSAHTEAIRDISFSPNDSKFVTCSDDRTLKVFNFSNSKEEVTLKGHNWDVKTCDWHPTYGLIVSGSKDNLVKLWDPRTGQSVSTLHGFKHTISKSRFQPQLGSNLLSTISRDRSMRVFDLRTMKDVFIHRSDVDISSMCWNPVHANMLTTGSYDGSMSHFILNSSIPPHIQDPQSQPNTHPEPIKPYHTIPYAHEKAIHSLEYHPMGHILTSAGADRSARFWSRSKPNDPNFMNDPVYNNQKQGAWYFNINNAVNAVMAKNENVSKGPSATARNGGAGGYGFNDLASLPGLNY</sequence>
<dbReference type="SUPFAM" id="SSF50978">
    <property type="entry name" value="WD40 repeat-like"/>
    <property type="match status" value="1"/>
</dbReference>
<feature type="repeat" description="WD" evidence="5">
    <location>
        <begin position="139"/>
        <end position="171"/>
    </location>
</feature>
<comment type="function">
    <text evidence="3">Required for 3'-end cleavage and polyadenylation of pre-mRNAs. Also involved in chromosome segregation where it has a role in chromosome attachment to the mitotic spindle.</text>
</comment>
<dbReference type="PANTHER" id="PTHR22836">
    <property type="entry name" value="WD40 REPEAT PROTEIN"/>
    <property type="match status" value="1"/>
</dbReference>
<keyword evidence="2" id="KW-0677">Repeat</keyword>
<proteinExistence type="predicted"/>
<dbReference type="PRINTS" id="PR00320">
    <property type="entry name" value="GPROTEINBRPT"/>
</dbReference>
<evidence type="ECO:0000313" key="8">
    <source>
        <dbReference type="Proteomes" id="UP000774326"/>
    </source>
</evidence>
<keyword evidence="8" id="KW-1185">Reference proteome</keyword>
<dbReference type="GO" id="GO:0005847">
    <property type="term" value="C:mRNA cleavage and polyadenylation specificity factor complex"/>
    <property type="evidence" value="ECO:0007669"/>
    <property type="project" value="TreeGrafter"/>
</dbReference>
<feature type="repeat" description="WD" evidence="5">
    <location>
        <begin position="371"/>
        <end position="403"/>
    </location>
</feature>
<dbReference type="InterPro" id="IPR020472">
    <property type="entry name" value="WD40_PAC1"/>
</dbReference>
<comment type="subcellular location">
    <subcellularLocation>
        <location evidence="6">Nucleus</location>
    </subcellularLocation>
</comment>
<protein>
    <recommendedName>
        <fullName evidence="4 6">Polyadenylation factor subunit 2</fullName>
    </recommendedName>
</protein>
<keyword evidence="6" id="KW-0507">mRNA processing</keyword>
<evidence type="ECO:0000256" key="2">
    <source>
        <dbReference type="ARBA" id="ARBA00022737"/>
    </source>
</evidence>
<dbReference type="AlphaFoldDB" id="A0A9P8QEH4"/>
<evidence type="ECO:0000256" key="6">
    <source>
        <dbReference type="RuleBase" id="RU369034"/>
    </source>
</evidence>
<comment type="caution">
    <text evidence="7">The sequence shown here is derived from an EMBL/GenBank/DDBJ whole genome shotgun (WGS) entry which is preliminary data.</text>
</comment>
<evidence type="ECO:0000256" key="4">
    <source>
        <dbReference type="ARBA" id="ARBA00026154"/>
    </source>
</evidence>
<dbReference type="PROSITE" id="PS50294">
    <property type="entry name" value="WD_REPEATS_REGION"/>
    <property type="match status" value="4"/>
</dbReference>
<dbReference type="Gene3D" id="2.130.10.10">
    <property type="entry name" value="YVTN repeat-like/Quinoprotein amine dehydrogenase"/>
    <property type="match status" value="2"/>
</dbReference>
<dbReference type="PROSITE" id="PS50082">
    <property type="entry name" value="WD_REPEATS_2"/>
    <property type="match status" value="4"/>
</dbReference>
<dbReference type="PANTHER" id="PTHR22836:SF0">
    <property type="entry name" value="PRE-MRNA 3' END PROCESSING PROTEIN WDR33"/>
    <property type="match status" value="1"/>
</dbReference>
<evidence type="ECO:0000256" key="3">
    <source>
        <dbReference type="ARBA" id="ARBA00025498"/>
    </source>
</evidence>
<feature type="repeat" description="WD" evidence="5">
    <location>
        <begin position="181"/>
        <end position="222"/>
    </location>
</feature>
<keyword evidence="1 5" id="KW-0853">WD repeat</keyword>
<dbReference type="Pfam" id="PF00400">
    <property type="entry name" value="WD40"/>
    <property type="match status" value="5"/>
</dbReference>
<evidence type="ECO:0000256" key="1">
    <source>
        <dbReference type="ARBA" id="ARBA00022574"/>
    </source>
</evidence>
<dbReference type="SMART" id="SM00320">
    <property type="entry name" value="WD40"/>
    <property type="match status" value="7"/>
</dbReference>
<reference evidence="7" key="1">
    <citation type="journal article" date="2021" name="Open Biol.">
        <title>Shared evolutionary footprints suggest mitochondrial oxidative damage underlies multiple complex I losses in fungi.</title>
        <authorList>
            <person name="Schikora-Tamarit M.A."/>
            <person name="Marcet-Houben M."/>
            <person name="Nosek J."/>
            <person name="Gabaldon T."/>
        </authorList>
    </citation>
    <scope>NUCLEOTIDE SEQUENCE</scope>
    <source>
        <strain evidence="7">CBS2887</strain>
    </source>
</reference>
<accession>A0A9P8QEH4</accession>
<dbReference type="Proteomes" id="UP000774326">
    <property type="component" value="Unassembled WGS sequence"/>
</dbReference>
<dbReference type="InterPro" id="IPR015943">
    <property type="entry name" value="WD40/YVTN_repeat-like_dom_sf"/>
</dbReference>
<gene>
    <name evidence="7" type="ORF">WICPIJ_000070</name>
</gene>
<dbReference type="InterPro" id="IPR036322">
    <property type="entry name" value="WD40_repeat_dom_sf"/>
</dbReference>
<dbReference type="GO" id="GO:0031124">
    <property type="term" value="P:mRNA 3'-end processing"/>
    <property type="evidence" value="ECO:0007669"/>
    <property type="project" value="UniProtKB-UniRule"/>
</dbReference>
<dbReference type="EMBL" id="JAEUBG010000050">
    <property type="protein sequence ID" value="KAH3688942.1"/>
    <property type="molecule type" value="Genomic_DNA"/>
</dbReference>
<evidence type="ECO:0000256" key="5">
    <source>
        <dbReference type="PROSITE-ProRule" id="PRU00221"/>
    </source>
</evidence>
<dbReference type="CDD" id="cd00200">
    <property type="entry name" value="WD40"/>
    <property type="match status" value="1"/>
</dbReference>
<dbReference type="InterPro" id="IPR045245">
    <property type="entry name" value="Pfs2-like"/>
</dbReference>
<keyword evidence="6" id="KW-0539">Nucleus</keyword>